<feature type="transmembrane region" description="Helical" evidence="7">
    <location>
        <begin position="40"/>
        <end position="64"/>
    </location>
</feature>
<dbReference type="PANTHER" id="PTHR20955">
    <property type="entry name" value="PROTEIN JAGUNAL HOMOLOG 1"/>
    <property type="match status" value="1"/>
</dbReference>
<protein>
    <submittedName>
        <fullName evidence="8">Uncharacterized protein</fullName>
    </submittedName>
</protein>
<keyword evidence="3 7" id="KW-0812">Transmembrane</keyword>
<feature type="transmembrane region" description="Helical" evidence="7">
    <location>
        <begin position="139"/>
        <end position="163"/>
    </location>
</feature>
<feature type="transmembrane region" description="Helical" evidence="7">
    <location>
        <begin position="100"/>
        <end position="119"/>
    </location>
</feature>
<gene>
    <name evidence="8" type="ORF">ZIOFF_022371</name>
</gene>
<evidence type="ECO:0000256" key="2">
    <source>
        <dbReference type="ARBA" id="ARBA00008462"/>
    </source>
</evidence>
<evidence type="ECO:0000256" key="4">
    <source>
        <dbReference type="ARBA" id="ARBA00022824"/>
    </source>
</evidence>
<evidence type="ECO:0000256" key="1">
    <source>
        <dbReference type="ARBA" id="ARBA00004477"/>
    </source>
</evidence>
<comment type="caution">
    <text evidence="8">The sequence shown here is derived from an EMBL/GenBank/DDBJ whole genome shotgun (WGS) entry which is preliminary data.</text>
</comment>
<dbReference type="AlphaFoldDB" id="A0A8J5HK25"/>
<evidence type="ECO:0000256" key="7">
    <source>
        <dbReference type="SAM" id="Phobius"/>
    </source>
</evidence>
<reference evidence="8 9" key="1">
    <citation type="submission" date="2020-08" db="EMBL/GenBank/DDBJ databases">
        <title>Plant Genome Project.</title>
        <authorList>
            <person name="Zhang R.-G."/>
        </authorList>
    </citation>
    <scope>NUCLEOTIDE SEQUENCE [LARGE SCALE GENOMIC DNA]</scope>
    <source>
        <tissue evidence="8">Rhizome</tissue>
    </source>
</reference>
<dbReference type="InterPro" id="IPR009787">
    <property type="entry name" value="Jagunal"/>
</dbReference>
<dbReference type="GO" id="GO:0016192">
    <property type="term" value="P:vesicle-mediated transport"/>
    <property type="evidence" value="ECO:0007669"/>
    <property type="project" value="TreeGrafter"/>
</dbReference>
<accession>A0A8J5HK25</accession>
<evidence type="ECO:0000256" key="5">
    <source>
        <dbReference type="ARBA" id="ARBA00022989"/>
    </source>
</evidence>
<proteinExistence type="inferred from homology"/>
<feature type="transmembrane region" description="Helical" evidence="7">
    <location>
        <begin position="70"/>
        <end position="88"/>
    </location>
</feature>
<keyword evidence="9" id="KW-1185">Reference proteome</keyword>
<comment type="subcellular location">
    <subcellularLocation>
        <location evidence="1">Endoplasmic reticulum membrane</location>
        <topology evidence="1">Multi-pass membrane protein</topology>
    </subcellularLocation>
</comment>
<dbReference type="GO" id="GO:0007029">
    <property type="term" value="P:endoplasmic reticulum organization"/>
    <property type="evidence" value="ECO:0007669"/>
    <property type="project" value="InterPro"/>
</dbReference>
<dbReference type="OrthoDB" id="1915239at2759"/>
<dbReference type="GO" id="GO:0005789">
    <property type="term" value="C:endoplasmic reticulum membrane"/>
    <property type="evidence" value="ECO:0007669"/>
    <property type="project" value="UniProtKB-SubCell"/>
</dbReference>
<sequence>MQKRSVVVGRRPSGTDGSDFSYRMVVDSRYTKVARGKSRFGGLLVAQTASQIIWTVLVFLSALPEKKIETLPAVSLSLGFISLIIGELGRRRSSKRLLRLYNIFSSVATALSIVCIFRSNLYLKVSNLQSFTDLLIYDLLVLVRTVIGVCLQIFALSTSITLVHNMSPQTVS</sequence>
<evidence type="ECO:0000256" key="6">
    <source>
        <dbReference type="ARBA" id="ARBA00023136"/>
    </source>
</evidence>
<keyword evidence="4" id="KW-0256">Endoplasmic reticulum</keyword>
<evidence type="ECO:0000256" key="3">
    <source>
        <dbReference type="ARBA" id="ARBA00022692"/>
    </source>
</evidence>
<dbReference type="Proteomes" id="UP000734854">
    <property type="component" value="Unassembled WGS sequence"/>
</dbReference>
<dbReference type="EMBL" id="JACMSC010000006">
    <property type="protein sequence ID" value="KAG6518890.1"/>
    <property type="molecule type" value="Genomic_DNA"/>
</dbReference>
<organism evidence="8 9">
    <name type="scientific">Zingiber officinale</name>
    <name type="common">Ginger</name>
    <name type="synonym">Amomum zingiber</name>
    <dbReference type="NCBI Taxonomy" id="94328"/>
    <lineage>
        <taxon>Eukaryota</taxon>
        <taxon>Viridiplantae</taxon>
        <taxon>Streptophyta</taxon>
        <taxon>Embryophyta</taxon>
        <taxon>Tracheophyta</taxon>
        <taxon>Spermatophyta</taxon>
        <taxon>Magnoliopsida</taxon>
        <taxon>Liliopsida</taxon>
        <taxon>Zingiberales</taxon>
        <taxon>Zingiberaceae</taxon>
        <taxon>Zingiber</taxon>
    </lineage>
</organism>
<evidence type="ECO:0000313" key="9">
    <source>
        <dbReference type="Proteomes" id="UP000734854"/>
    </source>
</evidence>
<comment type="similarity">
    <text evidence="2">Belongs to the jagunal family.</text>
</comment>
<dbReference type="PANTHER" id="PTHR20955:SF1">
    <property type="entry name" value="PROTEIN JAGUNAL HOMOLOG 1"/>
    <property type="match status" value="1"/>
</dbReference>
<keyword evidence="6 7" id="KW-0472">Membrane</keyword>
<name>A0A8J5HK25_ZINOF</name>
<keyword evidence="5 7" id="KW-1133">Transmembrane helix</keyword>
<evidence type="ECO:0000313" key="8">
    <source>
        <dbReference type="EMBL" id="KAG6518890.1"/>
    </source>
</evidence>